<feature type="binding site" evidence="3">
    <location>
        <position position="160"/>
    </location>
    <ligand>
        <name>ATP</name>
        <dbReference type="ChEBI" id="CHEBI:30616"/>
    </ligand>
</feature>
<protein>
    <submittedName>
        <fullName evidence="6">PP-loop domain-containing protein</fullName>
    </submittedName>
</protein>
<dbReference type="Gene3D" id="3.40.50.620">
    <property type="entry name" value="HUPs"/>
    <property type="match status" value="1"/>
</dbReference>
<dbReference type="OrthoDB" id="9801054at2"/>
<feature type="binding site" evidence="3">
    <location>
        <position position="155"/>
    </location>
    <ligand>
        <name>ATP</name>
        <dbReference type="ChEBI" id="CHEBI:30616"/>
    </ligand>
</feature>
<reference evidence="6 7" key="1">
    <citation type="journal article" date="2018" name="Sci. Adv.">
        <title>Multi-heme cytochromes provide a pathway for survival in energy-limited environments.</title>
        <authorList>
            <person name="Deng X."/>
            <person name="Dohmae N."/>
            <person name="Nealson K.H."/>
            <person name="Hashimoto K."/>
            <person name="Okamoto A."/>
        </authorList>
    </citation>
    <scope>NUCLEOTIDE SEQUENCE [LARGE SCALE GENOMIC DNA]</scope>
    <source>
        <strain evidence="6 7">IS5</strain>
    </source>
</reference>
<dbReference type="GO" id="GO:0005524">
    <property type="term" value="F:ATP binding"/>
    <property type="evidence" value="ECO:0007669"/>
    <property type="project" value="UniProtKB-KW"/>
</dbReference>
<feature type="binding site" evidence="3">
    <location>
        <begin position="53"/>
        <end position="55"/>
    </location>
    <ligand>
        <name>ATP</name>
        <dbReference type="ChEBI" id="CHEBI:30616"/>
    </ligand>
</feature>
<gene>
    <name evidence="6" type="ORF">DFE_1672</name>
</gene>
<name>A0A2Z6AYW9_9BACT</name>
<feature type="binding site" evidence="2">
    <location>
        <position position="288"/>
    </location>
    <ligand>
        <name>Zn(2+)</name>
        <dbReference type="ChEBI" id="CHEBI:29105"/>
        <label>2</label>
    </ligand>
</feature>
<sequence length="298" mass="33257">MKCSRCKALAQVSLPSHHSGFCPDCFQMFFTRQVERAIHKHKMFSKEDKVLVALSGGKDSLALFMELVKQGYDVTGLHIDLGIPVSSAAARAKVEEFCERVGGELRVVEMEKEGLPIPLVRERIRRPICSMCGKIKRYFFNKVALDEGYTALCTGHNLDDEVGRLFANTLRWDVSYLSDQGPVLPAGGGFASKCRPLFRLTEFETAAYCFFNGIDHHVAPCPYSKGASFTVRKELMNMLESKSPGSKRAFYENFLKQGRPAFAAVEQEEGPALEPCLRCGYPTSAEICGVCRVRDMLE</sequence>
<evidence type="ECO:0000256" key="2">
    <source>
        <dbReference type="PIRSR" id="PIRSR004976-50"/>
    </source>
</evidence>
<dbReference type="GO" id="GO:0002143">
    <property type="term" value="P:tRNA wobble position uridine thiolation"/>
    <property type="evidence" value="ECO:0007669"/>
    <property type="project" value="TreeGrafter"/>
</dbReference>
<evidence type="ECO:0000313" key="6">
    <source>
        <dbReference type="EMBL" id="BBD08398.1"/>
    </source>
</evidence>
<evidence type="ECO:0000259" key="4">
    <source>
        <dbReference type="Pfam" id="PF01171"/>
    </source>
</evidence>
<dbReference type="RefSeq" id="WP_126378459.1">
    <property type="nucleotide sequence ID" value="NZ_AP017378.1"/>
</dbReference>
<feature type="binding site" evidence="2">
    <location>
        <position position="291"/>
    </location>
    <ligand>
        <name>Zn(2+)</name>
        <dbReference type="ChEBI" id="CHEBI:29105"/>
        <label>2</label>
    </ligand>
</feature>
<dbReference type="SUPFAM" id="SSF52402">
    <property type="entry name" value="Adenine nucleotide alpha hydrolases-like"/>
    <property type="match status" value="1"/>
</dbReference>
<keyword evidence="3" id="KW-0067">ATP-binding</keyword>
<dbReference type="Pfam" id="PF01171">
    <property type="entry name" value="ATP_bind_3"/>
    <property type="match status" value="1"/>
</dbReference>
<feature type="binding site" evidence="2">
    <location>
        <position position="25"/>
    </location>
    <ligand>
        <name>Zn(2+)</name>
        <dbReference type="ChEBI" id="CHEBI:29105"/>
        <label>1</label>
    </ligand>
</feature>
<dbReference type="GO" id="GO:0000049">
    <property type="term" value="F:tRNA binding"/>
    <property type="evidence" value="ECO:0007669"/>
    <property type="project" value="TreeGrafter"/>
</dbReference>
<keyword evidence="2" id="KW-0862">Zinc</keyword>
<accession>A0A2Z6AYW9</accession>
<keyword evidence="2" id="KW-0479">Metal-binding</keyword>
<keyword evidence="3" id="KW-0547">Nucleotide-binding</keyword>
<evidence type="ECO:0000259" key="5">
    <source>
        <dbReference type="Pfam" id="PF22082"/>
    </source>
</evidence>
<dbReference type="GO" id="GO:0046872">
    <property type="term" value="F:metal ion binding"/>
    <property type="evidence" value="ECO:0007669"/>
    <property type="project" value="UniProtKB-KW"/>
</dbReference>
<feature type="binding site" evidence="2">
    <location>
        <position position="22"/>
    </location>
    <ligand>
        <name>Zn(2+)</name>
        <dbReference type="ChEBI" id="CHEBI:29105"/>
        <label>1</label>
    </ligand>
</feature>
<dbReference type="KEGG" id="dfl:DFE_1672"/>
<dbReference type="Proteomes" id="UP000269883">
    <property type="component" value="Chromosome"/>
</dbReference>
<feature type="binding site" evidence="2">
    <location>
        <position position="279"/>
    </location>
    <ligand>
        <name>Zn(2+)</name>
        <dbReference type="ChEBI" id="CHEBI:29105"/>
        <label>2</label>
    </ligand>
</feature>
<feature type="domain" description="2-thiouridine synthetase TtuA-like N-terminal LIM" evidence="5">
    <location>
        <begin position="2"/>
        <end position="26"/>
    </location>
</feature>
<organism evidence="6 7">
    <name type="scientific">Desulfovibrio ferrophilus</name>
    <dbReference type="NCBI Taxonomy" id="241368"/>
    <lineage>
        <taxon>Bacteria</taxon>
        <taxon>Pseudomonadati</taxon>
        <taxon>Thermodesulfobacteriota</taxon>
        <taxon>Desulfovibrionia</taxon>
        <taxon>Desulfovibrionales</taxon>
        <taxon>Desulfovibrionaceae</taxon>
        <taxon>Desulfovibrio</taxon>
    </lineage>
</organism>
<keyword evidence="1" id="KW-0808">Transferase</keyword>
<dbReference type="PANTHER" id="PTHR11807:SF27">
    <property type="entry name" value="TRNA-5-METHYLURIDINE(54) 2-SULFURTRANSFERASE"/>
    <property type="match status" value="1"/>
</dbReference>
<feature type="binding site" evidence="3">
    <location>
        <position position="79"/>
    </location>
    <ligand>
        <name>ATP</name>
        <dbReference type="ChEBI" id="CHEBI:30616"/>
    </ligand>
</feature>
<feature type="binding site" evidence="2">
    <location>
        <position position="276"/>
    </location>
    <ligand>
        <name>Zn(2+)</name>
        <dbReference type="ChEBI" id="CHEBI:29105"/>
        <label>2</label>
    </ligand>
</feature>
<evidence type="ECO:0000256" key="3">
    <source>
        <dbReference type="PIRSR" id="PIRSR004976-51"/>
    </source>
</evidence>
<proteinExistence type="predicted"/>
<dbReference type="PIRSF" id="PIRSF004976">
    <property type="entry name" value="ATPase_YdaO"/>
    <property type="match status" value="1"/>
</dbReference>
<dbReference type="InterPro" id="IPR035107">
    <property type="entry name" value="tRNA_thiolation_TtcA_Ctu1"/>
</dbReference>
<feature type="domain" description="tRNA(Ile)-lysidine/2-thiocytidine synthase N-terminal" evidence="4">
    <location>
        <begin position="49"/>
        <end position="172"/>
    </location>
</feature>
<evidence type="ECO:0000256" key="1">
    <source>
        <dbReference type="ARBA" id="ARBA00022679"/>
    </source>
</evidence>
<dbReference type="AlphaFoldDB" id="A0A2Z6AYW9"/>
<evidence type="ECO:0000313" key="7">
    <source>
        <dbReference type="Proteomes" id="UP000269883"/>
    </source>
</evidence>
<keyword evidence="7" id="KW-1185">Reference proteome</keyword>
<feature type="binding site" evidence="2">
    <location>
        <position position="6"/>
    </location>
    <ligand>
        <name>Zn(2+)</name>
        <dbReference type="ChEBI" id="CHEBI:29105"/>
        <label>1</label>
    </ligand>
</feature>
<dbReference type="EMBL" id="AP017378">
    <property type="protein sequence ID" value="BBD08398.1"/>
    <property type="molecule type" value="Genomic_DNA"/>
</dbReference>
<dbReference type="InterPro" id="IPR011063">
    <property type="entry name" value="TilS/TtcA_N"/>
</dbReference>
<dbReference type="InterPro" id="IPR014729">
    <property type="entry name" value="Rossmann-like_a/b/a_fold"/>
</dbReference>
<dbReference type="PANTHER" id="PTHR11807">
    <property type="entry name" value="ATPASES OF THE PP SUPERFAMILY-RELATED"/>
    <property type="match status" value="1"/>
</dbReference>
<dbReference type="Pfam" id="PF22082">
    <property type="entry name" value="TtuA_LIM_N"/>
    <property type="match status" value="1"/>
</dbReference>
<dbReference type="GO" id="GO:0002144">
    <property type="term" value="C:cytosolic tRNA wobble base thiouridylase complex"/>
    <property type="evidence" value="ECO:0007669"/>
    <property type="project" value="TreeGrafter"/>
</dbReference>
<dbReference type="GO" id="GO:0016740">
    <property type="term" value="F:transferase activity"/>
    <property type="evidence" value="ECO:0007669"/>
    <property type="project" value="UniProtKB-KW"/>
</dbReference>
<feature type="binding site" evidence="2">
    <location>
        <position position="3"/>
    </location>
    <ligand>
        <name>Zn(2+)</name>
        <dbReference type="ChEBI" id="CHEBI:29105"/>
        <label>1</label>
    </ligand>
</feature>
<dbReference type="InterPro" id="IPR054306">
    <property type="entry name" value="TtuA-like_LIM_N"/>
</dbReference>
<feature type="binding site" evidence="3">
    <location>
        <position position="59"/>
    </location>
    <ligand>
        <name>ATP</name>
        <dbReference type="ChEBI" id="CHEBI:30616"/>
    </ligand>
</feature>